<accession>A0A8T0IJL1</accession>
<comment type="caution">
    <text evidence="1">The sequence shown here is derived from an EMBL/GenBank/DDBJ whole genome shotgun (WGS) entry which is preliminary data.</text>
</comment>
<dbReference type="AlphaFoldDB" id="A0A8T0IJL1"/>
<sequence length="113" mass="13189">MIFGLPLSDYVTPPSFFLFHVTLRNSSKGIKRQFNSRDLSPKTLMHDGERLEKKLRLKRPGIPDELAVLNPQAHSSDHHNSALSPTLQIKFQCFNLLYAEIYRRRRLILHNSY</sequence>
<keyword evidence="2" id="KW-1185">Reference proteome</keyword>
<gene>
    <name evidence="1" type="ORF">KC19_3G074600</name>
</gene>
<dbReference type="EMBL" id="CM026423">
    <property type="protein sequence ID" value="KAG0582643.1"/>
    <property type="molecule type" value="Genomic_DNA"/>
</dbReference>
<protein>
    <submittedName>
        <fullName evidence="1">Uncharacterized protein</fullName>
    </submittedName>
</protein>
<dbReference type="Proteomes" id="UP000822688">
    <property type="component" value="Chromosome 3"/>
</dbReference>
<organism evidence="1 2">
    <name type="scientific">Ceratodon purpureus</name>
    <name type="common">Fire moss</name>
    <name type="synonym">Dicranum purpureum</name>
    <dbReference type="NCBI Taxonomy" id="3225"/>
    <lineage>
        <taxon>Eukaryota</taxon>
        <taxon>Viridiplantae</taxon>
        <taxon>Streptophyta</taxon>
        <taxon>Embryophyta</taxon>
        <taxon>Bryophyta</taxon>
        <taxon>Bryophytina</taxon>
        <taxon>Bryopsida</taxon>
        <taxon>Dicranidae</taxon>
        <taxon>Pseudoditrichales</taxon>
        <taxon>Ditrichaceae</taxon>
        <taxon>Ceratodon</taxon>
    </lineage>
</organism>
<evidence type="ECO:0000313" key="1">
    <source>
        <dbReference type="EMBL" id="KAG0582643.1"/>
    </source>
</evidence>
<evidence type="ECO:0000313" key="2">
    <source>
        <dbReference type="Proteomes" id="UP000822688"/>
    </source>
</evidence>
<name>A0A8T0IJL1_CERPU</name>
<proteinExistence type="predicted"/>
<reference evidence="1" key="1">
    <citation type="submission" date="2020-06" db="EMBL/GenBank/DDBJ databases">
        <title>WGS assembly of Ceratodon purpureus strain R40.</title>
        <authorList>
            <person name="Carey S.B."/>
            <person name="Jenkins J."/>
            <person name="Shu S."/>
            <person name="Lovell J.T."/>
            <person name="Sreedasyam A."/>
            <person name="Maumus F."/>
            <person name="Tiley G.P."/>
            <person name="Fernandez-Pozo N."/>
            <person name="Barry K."/>
            <person name="Chen C."/>
            <person name="Wang M."/>
            <person name="Lipzen A."/>
            <person name="Daum C."/>
            <person name="Saski C.A."/>
            <person name="Payton A.C."/>
            <person name="Mcbreen J.C."/>
            <person name="Conrad R.E."/>
            <person name="Kollar L.M."/>
            <person name="Olsson S."/>
            <person name="Huttunen S."/>
            <person name="Landis J.B."/>
            <person name="Wickett N.J."/>
            <person name="Johnson M.G."/>
            <person name="Rensing S.A."/>
            <person name="Grimwood J."/>
            <person name="Schmutz J."/>
            <person name="Mcdaniel S.F."/>
        </authorList>
    </citation>
    <scope>NUCLEOTIDE SEQUENCE</scope>
    <source>
        <strain evidence="1">R40</strain>
    </source>
</reference>